<reference evidence="1 2" key="1">
    <citation type="submission" date="2019-05" db="EMBL/GenBank/DDBJ databases">
        <title>Verrucobacter flavum gen. nov., sp. nov. a new member of the family Verrucomicrobiaceae.</title>
        <authorList>
            <person name="Szuroczki S."/>
            <person name="Abbaszade G."/>
            <person name="Szabo A."/>
            <person name="Felfoldi T."/>
            <person name="Schumann P."/>
            <person name="Boka K."/>
            <person name="Keki Z."/>
            <person name="Toumi M."/>
            <person name="Toth E."/>
        </authorList>
    </citation>
    <scope>NUCLEOTIDE SEQUENCE [LARGE SCALE GENOMIC DNA]</scope>
    <source>
        <strain evidence="1 2">MG-N-17</strain>
    </source>
</reference>
<proteinExistence type="predicted"/>
<dbReference type="EMBL" id="VAUV01000007">
    <property type="protein sequence ID" value="TLD70796.1"/>
    <property type="molecule type" value="Genomic_DNA"/>
</dbReference>
<dbReference type="Proteomes" id="UP000306196">
    <property type="component" value="Unassembled WGS sequence"/>
</dbReference>
<sequence length="128" mass="14880">MYLRFQTSISDVQSGRSTGIFVAAHEFRDSNRISVADETWLREYLSYFNQHLEIPDCLKDPGHRRAISWLKEGSKMIGRVWALKAFLEEHDIFIEVITTRDPRLVVYEYGLQVVARPRRMSPPAPARA</sequence>
<comment type="caution">
    <text evidence="1">The sequence shown here is derived from an EMBL/GenBank/DDBJ whole genome shotgun (WGS) entry which is preliminary data.</text>
</comment>
<evidence type="ECO:0000313" key="2">
    <source>
        <dbReference type="Proteomes" id="UP000306196"/>
    </source>
</evidence>
<keyword evidence="2" id="KW-1185">Reference proteome</keyword>
<dbReference type="OrthoDB" id="8911044at2"/>
<accession>A0A5R8KER8</accession>
<evidence type="ECO:0000313" key="1">
    <source>
        <dbReference type="EMBL" id="TLD70796.1"/>
    </source>
</evidence>
<dbReference type="RefSeq" id="WP_138086267.1">
    <property type="nucleotide sequence ID" value="NZ_VAUV01000007.1"/>
</dbReference>
<protein>
    <submittedName>
        <fullName evidence="1">Uncharacterized protein</fullName>
    </submittedName>
</protein>
<dbReference type="AlphaFoldDB" id="A0A5R8KER8"/>
<gene>
    <name evidence="1" type="ORF">FEM03_10835</name>
</gene>
<name>A0A5R8KER8_9BACT</name>
<organism evidence="1 2">
    <name type="scientific">Phragmitibacter flavus</name>
    <dbReference type="NCBI Taxonomy" id="2576071"/>
    <lineage>
        <taxon>Bacteria</taxon>
        <taxon>Pseudomonadati</taxon>
        <taxon>Verrucomicrobiota</taxon>
        <taxon>Verrucomicrobiia</taxon>
        <taxon>Verrucomicrobiales</taxon>
        <taxon>Verrucomicrobiaceae</taxon>
        <taxon>Phragmitibacter</taxon>
    </lineage>
</organism>